<feature type="binding site" description="axial binding residue" evidence="16">
    <location>
        <position position="189"/>
    </location>
    <ligand>
        <name>heme b</name>
        <dbReference type="ChEBI" id="CHEBI:60344"/>
        <label>1</label>
    </ligand>
    <ligandPart>
        <name>Fe</name>
        <dbReference type="ChEBI" id="CHEBI:18248"/>
    </ligandPart>
</feature>
<dbReference type="GO" id="GO:0019645">
    <property type="term" value="P:anaerobic electron transport chain"/>
    <property type="evidence" value="ECO:0007669"/>
    <property type="project" value="UniProtKB-ARBA"/>
</dbReference>
<dbReference type="Pfam" id="PF02665">
    <property type="entry name" value="Nitrate_red_gam"/>
    <property type="match status" value="1"/>
</dbReference>
<dbReference type="Proteomes" id="UP001193389">
    <property type="component" value="Chromosome"/>
</dbReference>
<dbReference type="GO" id="GO:0005886">
    <property type="term" value="C:plasma membrane"/>
    <property type="evidence" value="ECO:0007669"/>
    <property type="project" value="UniProtKB-SubCell"/>
</dbReference>
<evidence type="ECO:0000256" key="3">
    <source>
        <dbReference type="ARBA" id="ARBA00022448"/>
    </source>
</evidence>
<evidence type="ECO:0000313" key="21">
    <source>
        <dbReference type="Proteomes" id="UP001193389"/>
    </source>
</evidence>
<dbReference type="GO" id="GO:0009055">
    <property type="term" value="F:electron transfer activity"/>
    <property type="evidence" value="ECO:0007669"/>
    <property type="project" value="TreeGrafter"/>
</dbReference>
<keyword evidence="6 17" id="KW-0812">Transmembrane</keyword>
<evidence type="ECO:0000256" key="11">
    <source>
        <dbReference type="ARBA" id="ARBA00023004"/>
    </source>
</evidence>
<gene>
    <name evidence="19" type="ORF">AQPE_4264</name>
    <name evidence="20" type="ORF">AQPE_4287</name>
</gene>
<name>A0A5K7SEU6_9BACT</name>
<protein>
    <recommendedName>
        <fullName evidence="2">nitrate reductase (quinone)</fullName>
        <ecNumber evidence="2">1.7.5.1</ecNumber>
    </recommendedName>
</protein>
<dbReference type="PANTHER" id="PTHR30598">
    <property type="entry name" value="NITRATE REDUCTASE PRIVATE CHAPERONE, REDOX ENZYME MATURATION PROTEIN REMP FAMILY"/>
    <property type="match status" value="1"/>
</dbReference>
<dbReference type="PANTHER" id="PTHR30598:SF3">
    <property type="entry name" value="RESPIRATORY NITRATE REDUCTASE 1 GAMMA CHAIN"/>
    <property type="match status" value="1"/>
</dbReference>
<feature type="transmembrane region" description="Helical" evidence="17">
    <location>
        <begin position="125"/>
        <end position="149"/>
    </location>
</feature>
<feature type="binding site" description="axial binding residue" evidence="16">
    <location>
        <position position="207"/>
    </location>
    <ligand>
        <name>heme b</name>
        <dbReference type="ChEBI" id="CHEBI:60344"/>
        <label>1</label>
    </ligand>
    <ligandPart>
        <name>Fe</name>
        <dbReference type="ChEBI" id="CHEBI:18248"/>
    </ligandPart>
</feature>
<dbReference type="InterPro" id="IPR036197">
    <property type="entry name" value="NarG-like_sf"/>
</dbReference>
<keyword evidence="5 16" id="KW-0349">Heme</keyword>
<evidence type="ECO:0000256" key="5">
    <source>
        <dbReference type="ARBA" id="ARBA00022617"/>
    </source>
</evidence>
<dbReference type="AlphaFoldDB" id="A0A5K7SEU6"/>
<evidence type="ECO:0000256" key="15">
    <source>
        <dbReference type="ARBA" id="ARBA00063882"/>
    </source>
</evidence>
<feature type="transmembrane region" description="Helical" evidence="17">
    <location>
        <begin position="12"/>
        <end position="32"/>
    </location>
</feature>
<feature type="domain" description="NarG-like" evidence="18">
    <location>
        <begin position="8"/>
        <end position="226"/>
    </location>
</feature>
<proteinExistence type="predicted"/>
<dbReference type="NCBIfam" id="TIGR00351">
    <property type="entry name" value="narI"/>
    <property type="match status" value="1"/>
</dbReference>
<keyword evidence="4" id="KW-1003">Cell membrane</keyword>
<evidence type="ECO:0000256" key="12">
    <source>
        <dbReference type="ARBA" id="ARBA00023063"/>
    </source>
</evidence>
<evidence type="ECO:0000256" key="4">
    <source>
        <dbReference type="ARBA" id="ARBA00022475"/>
    </source>
</evidence>
<keyword evidence="3" id="KW-0813">Transport</keyword>
<keyword evidence="9 17" id="KW-1133">Transmembrane helix</keyword>
<comment type="catalytic activity">
    <reaction evidence="14">
        <text>nitrate + a quinol = a quinone + nitrite + H2O</text>
        <dbReference type="Rhea" id="RHEA:56144"/>
        <dbReference type="ChEBI" id="CHEBI:15377"/>
        <dbReference type="ChEBI" id="CHEBI:16301"/>
        <dbReference type="ChEBI" id="CHEBI:17632"/>
        <dbReference type="ChEBI" id="CHEBI:24646"/>
        <dbReference type="ChEBI" id="CHEBI:132124"/>
        <dbReference type="EC" id="1.7.5.1"/>
    </reaction>
</comment>
<organism evidence="19 21">
    <name type="scientific">Aquipluma nitroreducens</name>
    <dbReference type="NCBI Taxonomy" id="2010828"/>
    <lineage>
        <taxon>Bacteria</taxon>
        <taxon>Pseudomonadati</taxon>
        <taxon>Bacteroidota</taxon>
        <taxon>Bacteroidia</taxon>
        <taxon>Marinilabiliales</taxon>
        <taxon>Prolixibacteraceae</taxon>
        <taxon>Aquipluma</taxon>
    </lineage>
</organism>
<comment type="subcellular location">
    <subcellularLocation>
        <location evidence="1">Cell membrane</location>
        <topology evidence="1">Multi-pass membrane protein</topology>
    </subcellularLocation>
</comment>
<accession>A0A5K7SEU6</accession>
<feature type="binding site" description="axial binding residue" evidence="16">
    <location>
        <position position="69"/>
    </location>
    <ligand>
        <name>heme b</name>
        <dbReference type="ChEBI" id="CHEBI:60344"/>
        <label>1</label>
    </ligand>
    <ligandPart>
        <name>Fe</name>
        <dbReference type="ChEBI" id="CHEBI:18248"/>
    </ligandPart>
</feature>
<evidence type="ECO:0000256" key="6">
    <source>
        <dbReference type="ARBA" id="ARBA00022692"/>
    </source>
</evidence>
<dbReference type="KEGG" id="anf:AQPE_4287"/>
<feature type="transmembrane region" description="Helical" evidence="17">
    <location>
        <begin position="91"/>
        <end position="113"/>
    </location>
</feature>
<keyword evidence="12" id="KW-0534">Nitrate assimilation</keyword>
<dbReference type="GO" id="GO:0009325">
    <property type="term" value="C:nitrate reductase complex"/>
    <property type="evidence" value="ECO:0007669"/>
    <property type="project" value="InterPro"/>
</dbReference>
<dbReference type="GO" id="GO:0042128">
    <property type="term" value="P:nitrate assimilation"/>
    <property type="evidence" value="ECO:0007669"/>
    <property type="project" value="UniProtKB-KW"/>
</dbReference>
<evidence type="ECO:0000256" key="1">
    <source>
        <dbReference type="ARBA" id="ARBA00004651"/>
    </source>
</evidence>
<evidence type="ECO:0000259" key="18">
    <source>
        <dbReference type="Pfam" id="PF02665"/>
    </source>
</evidence>
<evidence type="ECO:0000256" key="8">
    <source>
        <dbReference type="ARBA" id="ARBA00022982"/>
    </source>
</evidence>
<evidence type="ECO:0000256" key="2">
    <source>
        <dbReference type="ARBA" id="ARBA00012500"/>
    </source>
</evidence>
<feature type="transmembrane region" description="Helical" evidence="17">
    <location>
        <begin position="194"/>
        <end position="217"/>
    </location>
</feature>
<dbReference type="EMBL" id="AP018694">
    <property type="protein sequence ID" value="BBE20096.1"/>
    <property type="molecule type" value="Genomic_DNA"/>
</dbReference>
<dbReference type="Gene3D" id="1.20.950.20">
    <property type="entry name" value="Transmembrane di-heme cytochromes, Chain C"/>
    <property type="match status" value="1"/>
</dbReference>
<dbReference type="EC" id="1.7.5.1" evidence="2"/>
<dbReference type="GO" id="GO:0020037">
    <property type="term" value="F:heme binding"/>
    <property type="evidence" value="ECO:0007669"/>
    <property type="project" value="TreeGrafter"/>
</dbReference>
<dbReference type="InterPro" id="IPR003816">
    <property type="entry name" value="Nitrate_red_gam"/>
</dbReference>
<reference evidence="19" key="1">
    <citation type="journal article" date="2020" name="Int. J. Syst. Evol. Microbiol.">
        <title>Aquipluma nitroreducens gen. nov. sp. nov., a novel facultatively anaerobic bacterium isolated from a freshwater lake.</title>
        <authorList>
            <person name="Watanabe M."/>
            <person name="Kojima H."/>
            <person name="Fukui M."/>
        </authorList>
    </citation>
    <scope>NUCLEOTIDE SEQUENCE</scope>
    <source>
        <strain evidence="19">MeG22</strain>
    </source>
</reference>
<dbReference type="GO" id="GO:0046872">
    <property type="term" value="F:metal ion binding"/>
    <property type="evidence" value="ECO:0007669"/>
    <property type="project" value="UniProtKB-KW"/>
</dbReference>
<dbReference type="KEGG" id="anf:AQPE_4264"/>
<keyword evidence="8" id="KW-0249">Electron transport</keyword>
<dbReference type="InterPro" id="IPR051936">
    <property type="entry name" value="Heme-iron_electron_transfer"/>
</dbReference>
<evidence type="ECO:0000256" key="9">
    <source>
        <dbReference type="ARBA" id="ARBA00022989"/>
    </source>
</evidence>
<keyword evidence="10" id="KW-0560">Oxidoreductase</keyword>
<dbReference type="SUPFAM" id="SSF103501">
    <property type="entry name" value="Respiratory nitrate reductase 1 gamma chain"/>
    <property type="match status" value="1"/>
</dbReference>
<dbReference type="GO" id="GO:0160182">
    <property type="term" value="F:nitrate reductase (quinone) activity"/>
    <property type="evidence" value="ECO:0007669"/>
    <property type="project" value="UniProtKB-EC"/>
</dbReference>
<evidence type="ECO:0000256" key="17">
    <source>
        <dbReference type="SAM" id="Phobius"/>
    </source>
</evidence>
<comment type="subunit">
    <text evidence="15">Dimer of heterotrimers each composed of an alpha, a beta and a gamma chain. Alpha and beta are catalytic chains; gamma chains are involved in binding the enzyme complex to the cytoplasmic membrane.</text>
</comment>
<feature type="binding site" description="axial binding residue" evidence="16">
    <location>
        <position position="59"/>
    </location>
    <ligand>
        <name>heme b</name>
        <dbReference type="ChEBI" id="CHEBI:60344"/>
        <label>1</label>
    </ligand>
    <ligandPart>
        <name>Fe</name>
        <dbReference type="ChEBI" id="CHEBI:18248"/>
    </ligandPart>
</feature>
<evidence type="ECO:0000313" key="20">
    <source>
        <dbReference type="EMBL" id="BBE20096.1"/>
    </source>
</evidence>
<dbReference type="FunFam" id="1.20.950.20:FF:000001">
    <property type="entry name" value="Respiratory nitrate reductase subunit gamma"/>
    <property type="match status" value="1"/>
</dbReference>
<sequence length="233" mass="26315">MFMDNYINNLLFTYLPHIAMTLFWFGVITRIVKTSKSLQAESSQFLSKKGQRWGGNLFHYGIILVFIGHFMGLFTPEHFYHLFMTTATKKILAVIMGSVFGTAAVVGITILLVRRLKDQRIRINSSIADILLIALLLFEMGLGLISVAISAGSSVENYAALGEWAQKVITFQPDAGVVIAGHSLIYKLHIVTGLFIFMIFPYTKLMHMFVMPLAYFFRSGYQLVRRGFTKRPA</sequence>
<keyword evidence="11 16" id="KW-0408">Iron</keyword>
<dbReference type="EMBL" id="AP018694">
    <property type="protein sequence ID" value="BBE20073.1"/>
    <property type="molecule type" value="Genomic_DNA"/>
</dbReference>
<evidence type="ECO:0000256" key="10">
    <source>
        <dbReference type="ARBA" id="ARBA00023002"/>
    </source>
</evidence>
<keyword evidence="13 17" id="KW-0472">Membrane</keyword>
<evidence type="ECO:0000256" key="16">
    <source>
        <dbReference type="PIRSR" id="PIRSR603816-1"/>
    </source>
</evidence>
<keyword evidence="7" id="KW-0479">Metal-binding</keyword>
<keyword evidence="21" id="KW-1185">Reference proteome</keyword>
<feature type="transmembrane region" description="Helical" evidence="17">
    <location>
        <begin position="53"/>
        <end position="71"/>
    </location>
</feature>
<dbReference type="InterPro" id="IPR023234">
    <property type="entry name" value="NarG-like_domain"/>
</dbReference>
<evidence type="ECO:0000256" key="14">
    <source>
        <dbReference type="ARBA" id="ARBA00048294"/>
    </source>
</evidence>
<evidence type="ECO:0000313" key="19">
    <source>
        <dbReference type="EMBL" id="BBE20073.1"/>
    </source>
</evidence>
<evidence type="ECO:0000256" key="7">
    <source>
        <dbReference type="ARBA" id="ARBA00022723"/>
    </source>
</evidence>
<evidence type="ECO:0000256" key="13">
    <source>
        <dbReference type="ARBA" id="ARBA00023136"/>
    </source>
</evidence>